<dbReference type="OrthoDB" id="9815445at2"/>
<dbReference type="GO" id="GO:0055085">
    <property type="term" value="P:transmembrane transport"/>
    <property type="evidence" value="ECO:0007669"/>
    <property type="project" value="InterPro"/>
</dbReference>
<protein>
    <submittedName>
        <fullName evidence="9">Carbohydrate ABC transporter membrane protein 2, CUT1 family</fullName>
    </submittedName>
</protein>
<evidence type="ECO:0000256" key="2">
    <source>
        <dbReference type="ARBA" id="ARBA00022448"/>
    </source>
</evidence>
<feature type="transmembrane region" description="Helical" evidence="7">
    <location>
        <begin position="158"/>
        <end position="182"/>
    </location>
</feature>
<evidence type="ECO:0000256" key="6">
    <source>
        <dbReference type="ARBA" id="ARBA00023136"/>
    </source>
</evidence>
<keyword evidence="5 7" id="KW-1133">Transmembrane helix</keyword>
<organism evidence="9 10">
    <name type="scientific">Epibacterium ulvae</name>
    <dbReference type="NCBI Taxonomy" id="1156985"/>
    <lineage>
        <taxon>Bacteria</taxon>
        <taxon>Pseudomonadati</taxon>
        <taxon>Pseudomonadota</taxon>
        <taxon>Alphaproteobacteria</taxon>
        <taxon>Rhodobacterales</taxon>
        <taxon>Roseobacteraceae</taxon>
        <taxon>Epibacterium</taxon>
    </lineage>
</organism>
<keyword evidence="6 7" id="KW-0472">Membrane</keyword>
<feature type="transmembrane region" description="Helical" evidence="7">
    <location>
        <begin position="122"/>
        <end position="146"/>
    </location>
</feature>
<dbReference type="Proteomes" id="UP000198767">
    <property type="component" value="Unassembled WGS sequence"/>
</dbReference>
<dbReference type="Pfam" id="PF00528">
    <property type="entry name" value="BPD_transp_1"/>
    <property type="match status" value="1"/>
</dbReference>
<evidence type="ECO:0000313" key="10">
    <source>
        <dbReference type="Proteomes" id="UP000198767"/>
    </source>
</evidence>
<keyword evidence="2 7" id="KW-0813">Transport</keyword>
<comment type="subcellular location">
    <subcellularLocation>
        <location evidence="1 7">Cell membrane</location>
        <topology evidence="1 7">Multi-pass membrane protein</topology>
    </subcellularLocation>
</comment>
<proteinExistence type="inferred from homology"/>
<dbReference type="CDD" id="cd06261">
    <property type="entry name" value="TM_PBP2"/>
    <property type="match status" value="1"/>
</dbReference>
<feature type="transmembrane region" description="Helical" evidence="7">
    <location>
        <begin position="203"/>
        <end position="224"/>
    </location>
</feature>
<keyword evidence="3" id="KW-1003">Cell membrane</keyword>
<name>A0A1G5R9Y9_9RHOB</name>
<feature type="domain" description="ABC transmembrane type-1" evidence="8">
    <location>
        <begin position="87"/>
        <end position="278"/>
    </location>
</feature>
<keyword evidence="10" id="KW-1185">Reference proteome</keyword>
<dbReference type="PANTHER" id="PTHR32243">
    <property type="entry name" value="MALTOSE TRANSPORT SYSTEM PERMEASE-RELATED"/>
    <property type="match status" value="1"/>
</dbReference>
<dbReference type="PROSITE" id="PS50928">
    <property type="entry name" value="ABC_TM1"/>
    <property type="match status" value="1"/>
</dbReference>
<keyword evidence="4 7" id="KW-0812">Transmembrane</keyword>
<evidence type="ECO:0000256" key="1">
    <source>
        <dbReference type="ARBA" id="ARBA00004651"/>
    </source>
</evidence>
<evidence type="ECO:0000256" key="3">
    <source>
        <dbReference type="ARBA" id="ARBA00022475"/>
    </source>
</evidence>
<dbReference type="AlphaFoldDB" id="A0A1G5R9Y9"/>
<dbReference type="PANTHER" id="PTHR32243:SF24">
    <property type="entry name" value="DIACETYLCHITOBIOSE UPTAKE SYSTEM PERMEASE PROTEIN NGCG"/>
    <property type="match status" value="1"/>
</dbReference>
<comment type="similarity">
    <text evidence="7">Belongs to the binding-protein-dependent transport system permease family.</text>
</comment>
<accession>A0A1G5R9Y9</accession>
<dbReference type="EMBL" id="FMWG01000011">
    <property type="protein sequence ID" value="SCZ70912.1"/>
    <property type="molecule type" value="Genomic_DNA"/>
</dbReference>
<dbReference type="STRING" id="1156985.SAMN04488118_11144"/>
<dbReference type="SUPFAM" id="SSF161098">
    <property type="entry name" value="MetI-like"/>
    <property type="match status" value="1"/>
</dbReference>
<feature type="transmembrane region" description="Helical" evidence="7">
    <location>
        <begin position="260"/>
        <end position="278"/>
    </location>
</feature>
<evidence type="ECO:0000256" key="7">
    <source>
        <dbReference type="RuleBase" id="RU363032"/>
    </source>
</evidence>
<dbReference type="Gene3D" id="1.10.3720.10">
    <property type="entry name" value="MetI-like"/>
    <property type="match status" value="1"/>
</dbReference>
<feature type="transmembrane region" description="Helical" evidence="7">
    <location>
        <begin position="27"/>
        <end position="48"/>
    </location>
</feature>
<dbReference type="InterPro" id="IPR035906">
    <property type="entry name" value="MetI-like_sf"/>
</dbReference>
<evidence type="ECO:0000256" key="4">
    <source>
        <dbReference type="ARBA" id="ARBA00022692"/>
    </source>
</evidence>
<evidence type="ECO:0000259" key="8">
    <source>
        <dbReference type="PROSITE" id="PS50928"/>
    </source>
</evidence>
<reference evidence="9 10" key="1">
    <citation type="submission" date="2016-10" db="EMBL/GenBank/DDBJ databases">
        <authorList>
            <person name="de Groot N.N."/>
        </authorList>
    </citation>
    <scope>NUCLEOTIDE SEQUENCE [LARGE SCALE GENOMIC DNA]</scope>
    <source>
        <strain evidence="9 10">U95</strain>
    </source>
</reference>
<dbReference type="RefSeq" id="WP_090220457.1">
    <property type="nucleotide sequence ID" value="NZ_CANLDO010000010.1"/>
</dbReference>
<dbReference type="InterPro" id="IPR050901">
    <property type="entry name" value="BP-dep_ABC_trans_perm"/>
</dbReference>
<feature type="transmembrane region" description="Helical" evidence="7">
    <location>
        <begin position="87"/>
        <end position="110"/>
    </location>
</feature>
<sequence>MSDLTQTLPQVKSGPDWVLIRKRTRSFIAHAFVLTLVAIMLLPLFYMVMMSFKTSTEIAQDPLGLPESLYWGNYMAALSSMGYVRSVLNSIGITISVIVVVVLTGAMAAYPLARMNNRISKTIVMVMALGLATPNFVTITPIYVIFRDLGLLDSYLGIVLAFAALKLPLAVFFYTGFIAAIPMDLEEAAKLDNCNSWQIFWHVIRPLLAPVTATLSLFIMIMVWNDFIYPLLLLTDKSKLTVMIAVYKFVGNTGIDPTKLFPAAVLGSLPLLIMFVAFQRKIMAGATAGAVK</sequence>
<evidence type="ECO:0000313" key="9">
    <source>
        <dbReference type="EMBL" id="SCZ70912.1"/>
    </source>
</evidence>
<dbReference type="GO" id="GO:0005886">
    <property type="term" value="C:plasma membrane"/>
    <property type="evidence" value="ECO:0007669"/>
    <property type="project" value="UniProtKB-SubCell"/>
</dbReference>
<dbReference type="InterPro" id="IPR000515">
    <property type="entry name" value="MetI-like"/>
</dbReference>
<evidence type="ECO:0000256" key="5">
    <source>
        <dbReference type="ARBA" id="ARBA00022989"/>
    </source>
</evidence>
<gene>
    <name evidence="9" type="ORF">SAMN04488118_11144</name>
</gene>